<sequence length="133" mass="15454">MSDSASLSSASCNSSPEAHVTEERTFTAEEMHFEGFDFVATQNVRDVRESQEARRLSPKRELSNDFAAVRCDLEHRRLRFYWLAKDLHTIKEIEQPNRENYDARDGIYPKRARYCHAGSWLPSRREDSAIDSV</sequence>
<feature type="compositionally biased region" description="Low complexity" evidence="1">
    <location>
        <begin position="1"/>
        <end position="15"/>
    </location>
</feature>
<evidence type="ECO:0000256" key="1">
    <source>
        <dbReference type="SAM" id="MobiDB-lite"/>
    </source>
</evidence>
<evidence type="ECO:0000313" key="2">
    <source>
        <dbReference type="Proteomes" id="UP000694867"/>
    </source>
</evidence>
<gene>
    <name evidence="3" type="primary">LOC100898592</name>
</gene>
<dbReference type="GeneID" id="100898592"/>
<keyword evidence="2" id="KW-1185">Reference proteome</keyword>
<protein>
    <submittedName>
        <fullName evidence="3">Uncharacterized protein LOC100898592</fullName>
    </submittedName>
</protein>
<proteinExistence type="predicted"/>
<organism evidence="2 3">
    <name type="scientific">Galendromus occidentalis</name>
    <name type="common">western predatory mite</name>
    <dbReference type="NCBI Taxonomy" id="34638"/>
    <lineage>
        <taxon>Eukaryota</taxon>
        <taxon>Metazoa</taxon>
        <taxon>Ecdysozoa</taxon>
        <taxon>Arthropoda</taxon>
        <taxon>Chelicerata</taxon>
        <taxon>Arachnida</taxon>
        <taxon>Acari</taxon>
        <taxon>Parasitiformes</taxon>
        <taxon>Mesostigmata</taxon>
        <taxon>Gamasina</taxon>
        <taxon>Phytoseioidea</taxon>
        <taxon>Phytoseiidae</taxon>
        <taxon>Typhlodrominae</taxon>
        <taxon>Galendromus</taxon>
    </lineage>
</organism>
<dbReference type="AlphaFoldDB" id="A0AAJ6QQ52"/>
<accession>A0AAJ6QQ52</accession>
<evidence type="ECO:0000313" key="3">
    <source>
        <dbReference type="RefSeq" id="XP_003740157.1"/>
    </source>
</evidence>
<feature type="region of interest" description="Disordered" evidence="1">
    <location>
        <begin position="1"/>
        <end position="22"/>
    </location>
</feature>
<name>A0AAJ6QQ52_9ACAR</name>
<dbReference type="KEGG" id="goe:100898592"/>
<dbReference type="Proteomes" id="UP000694867">
    <property type="component" value="Unplaced"/>
</dbReference>
<dbReference type="RefSeq" id="XP_003740157.1">
    <property type="nucleotide sequence ID" value="XM_003740109.1"/>
</dbReference>
<reference evidence="3" key="1">
    <citation type="submission" date="2025-08" db="UniProtKB">
        <authorList>
            <consortium name="RefSeq"/>
        </authorList>
    </citation>
    <scope>IDENTIFICATION</scope>
</reference>